<dbReference type="InterPro" id="IPR006674">
    <property type="entry name" value="HD_domain"/>
</dbReference>
<proteinExistence type="predicted"/>
<dbReference type="SUPFAM" id="SSF109604">
    <property type="entry name" value="HD-domain/PDEase-like"/>
    <property type="match status" value="2"/>
</dbReference>
<accession>A0A6F8PPP3</accession>
<feature type="domain" description="HD-GYP" evidence="1">
    <location>
        <begin position="209"/>
        <end position="405"/>
    </location>
</feature>
<dbReference type="PROSITE" id="PS51832">
    <property type="entry name" value="HD_GYP"/>
    <property type="match status" value="1"/>
</dbReference>
<dbReference type="InterPro" id="IPR003607">
    <property type="entry name" value="HD/PDEase_dom"/>
</dbReference>
<dbReference type="EMBL" id="AP021888">
    <property type="protein sequence ID" value="BBP44083.1"/>
    <property type="molecule type" value="Genomic_DNA"/>
</dbReference>
<dbReference type="Proteomes" id="UP000501466">
    <property type="component" value="Chromosome"/>
</dbReference>
<dbReference type="CDD" id="cd00077">
    <property type="entry name" value="HDc"/>
    <property type="match status" value="2"/>
</dbReference>
<dbReference type="RefSeq" id="WP_173291835.1">
    <property type="nucleotide sequence ID" value="NZ_AP021888.1"/>
</dbReference>
<dbReference type="PANTHER" id="PTHR43155:SF1">
    <property type="entry name" value="3'3'-CGAMP-SPECIFIC PHOSPHODIESTERASE 1"/>
    <property type="match status" value="1"/>
</dbReference>
<dbReference type="PANTHER" id="PTHR43155">
    <property type="entry name" value="CYCLIC DI-GMP PHOSPHODIESTERASE PA4108-RELATED"/>
    <property type="match status" value="1"/>
</dbReference>
<reference evidence="3" key="1">
    <citation type="submission" date="2019-11" db="EMBL/GenBank/DDBJ databases">
        <title>Isolation and characterization of two novel species in the genus Thiomicrorhabdus.</title>
        <authorList>
            <person name="Mochizuki J."/>
            <person name="Kojima H."/>
            <person name="Fukui M."/>
        </authorList>
    </citation>
    <scope>NUCLEOTIDE SEQUENCE [LARGE SCALE GENOMIC DNA]</scope>
    <source>
        <strain evidence="3">AkT22</strain>
    </source>
</reference>
<protein>
    <submittedName>
        <fullName evidence="2">Phosphodiesterase</fullName>
    </submittedName>
</protein>
<evidence type="ECO:0000313" key="3">
    <source>
        <dbReference type="Proteomes" id="UP000501466"/>
    </source>
</evidence>
<dbReference type="Gene3D" id="1.10.3210.10">
    <property type="entry name" value="Hypothetical protein af1432"/>
    <property type="match status" value="2"/>
</dbReference>
<dbReference type="AlphaFoldDB" id="A0A6F8PPP3"/>
<evidence type="ECO:0000313" key="2">
    <source>
        <dbReference type="EMBL" id="BBP44083.1"/>
    </source>
</evidence>
<dbReference type="SMART" id="SM00471">
    <property type="entry name" value="HDc"/>
    <property type="match status" value="2"/>
</dbReference>
<dbReference type="NCBIfam" id="TIGR00277">
    <property type="entry name" value="HDIG"/>
    <property type="match status" value="1"/>
</dbReference>
<evidence type="ECO:0000259" key="1">
    <source>
        <dbReference type="PROSITE" id="PS51832"/>
    </source>
</evidence>
<name>A0A6F8PPP3_9GAMM</name>
<dbReference type="KEGG" id="tzo:THMIRHAT_18290"/>
<keyword evidence="3" id="KW-1185">Reference proteome</keyword>
<gene>
    <name evidence="2" type="ORF">THMIRHAT_18290</name>
</gene>
<sequence length="414" mass="47139">MYLLNPREVTFTLSEALDFVGIDDTLHGKRVAYMAAKVGETLGWPKQRIDDIIYTGMLHDCGVSSTIVHSHLINELDWDNSYLHAERGFELMKSVRLFQDYALAVRFHHTHWQNLPSDLSQATQIDANLIYLVDRVDALRAKNQDSFMDMRAHIFKVLQSLSGSFFSPELVDKFIETAGNDAFWYFLEEQSLRRFFADWIAEQSPVEFSFDEVKEFSLLFSAAVDAKSPFTSEHSIGVACLARYLAELLGLTQVEQEHLELAGLFHDLGKLKVKDRVLNKPGQLDVDERIEMNRHGFDSNVILTQITGFKDIAFLASLHHETLDGQGYPYHLKGEQIPFNARILAVADIFQALVQNRPYRNALSAETAFEILNNLKEQGKLDAKVCDVLHDNLEVCYQKAMVAYTIDNQLAVEV</sequence>
<dbReference type="Pfam" id="PF13487">
    <property type="entry name" value="HD_5"/>
    <property type="match status" value="1"/>
</dbReference>
<organism evidence="2 3">
    <name type="scientific">Thiosulfativibrio zosterae</name>
    <dbReference type="NCBI Taxonomy" id="2675053"/>
    <lineage>
        <taxon>Bacteria</taxon>
        <taxon>Pseudomonadati</taxon>
        <taxon>Pseudomonadota</taxon>
        <taxon>Gammaproteobacteria</taxon>
        <taxon>Thiotrichales</taxon>
        <taxon>Piscirickettsiaceae</taxon>
        <taxon>Thiosulfativibrio</taxon>
    </lineage>
</organism>
<dbReference type="GO" id="GO:0008081">
    <property type="term" value="F:phosphoric diester hydrolase activity"/>
    <property type="evidence" value="ECO:0007669"/>
    <property type="project" value="UniProtKB-ARBA"/>
</dbReference>
<dbReference type="Pfam" id="PF01966">
    <property type="entry name" value="HD"/>
    <property type="match status" value="1"/>
</dbReference>
<dbReference type="InterPro" id="IPR037522">
    <property type="entry name" value="HD_GYP_dom"/>
</dbReference>
<dbReference type="InterPro" id="IPR006675">
    <property type="entry name" value="HDIG_dom"/>
</dbReference>